<gene>
    <name evidence="4" type="ORF">PHYPA_016306</name>
</gene>
<keyword evidence="2" id="KW-0472">Membrane</keyword>
<keyword evidence="2" id="KW-0812">Transmembrane</keyword>
<evidence type="ECO:0000256" key="3">
    <source>
        <dbReference type="SAM" id="SignalP"/>
    </source>
</evidence>
<reference evidence="5" key="3">
    <citation type="submission" date="2020-12" db="UniProtKB">
        <authorList>
            <consortium name="EnsemblPlants"/>
        </authorList>
    </citation>
    <scope>IDENTIFICATION</scope>
</reference>
<keyword evidence="6" id="KW-1185">Reference proteome</keyword>
<accession>A9SEE2</accession>
<evidence type="ECO:0000313" key="5">
    <source>
        <dbReference type="EnsemblPlants" id="PAC:32972515.CDS.1"/>
    </source>
</evidence>
<evidence type="ECO:0008006" key="7">
    <source>
        <dbReference type="Google" id="ProtNLM"/>
    </source>
</evidence>
<dbReference type="EnsemblPlants" id="Pp3c12_14890V3.2">
    <property type="protein sequence ID" value="PAC:32972516.CDS.1"/>
    <property type="gene ID" value="Pp3c12_14890"/>
</dbReference>
<evidence type="ECO:0000313" key="6">
    <source>
        <dbReference type="Proteomes" id="UP000006727"/>
    </source>
</evidence>
<reference evidence="4 6" key="1">
    <citation type="journal article" date="2008" name="Science">
        <title>The Physcomitrella genome reveals evolutionary insights into the conquest of land by plants.</title>
        <authorList>
            <person name="Rensing S."/>
            <person name="Lang D."/>
            <person name="Zimmer A."/>
            <person name="Terry A."/>
            <person name="Salamov A."/>
            <person name="Shapiro H."/>
            <person name="Nishiyama T."/>
            <person name="Perroud P.-F."/>
            <person name="Lindquist E."/>
            <person name="Kamisugi Y."/>
            <person name="Tanahashi T."/>
            <person name="Sakakibara K."/>
            <person name="Fujita T."/>
            <person name="Oishi K."/>
            <person name="Shin-I T."/>
            <person name="Kuroki Y."/>
            <person name="Toyoda A."/>
            <person name="Suzuki Y."/>
            <person name="Hashimoto A."/>
            <person name="Yamaguchi K."/>
            <person name="Sugano A."/>
            <person name="Kohara Y."/>
            <person name="Fujiyama A."/>
            <person name="Anterola A."/>
            <person name="Aoki S."/>
            <person name="Ashton N."/>
            <person name="Barbazuk W.B."/>
            <person name="Barker E."/>
            <person name="Bennetzen J."/>
            <person name="Bezanilla M."/>
            <person name="Blankenship R."/>
            <person name="Cho S.H."/>
            <person name="Dutcher S."/>
            <person name="Estelle M."/>
            <person name="Fawcett J.A."/>
            <person name="Gundlach H."/>
            <person name="Hanada K."/>
            <person name="Heyl A."/>
            <person name="Hicks K.A."/>
            <person name="Hugh J."/>
            <person name="Lohr M."/>
            <person name="Mayer K."/>
            <person name="Melkozernov A."/>
            <person name="Murata T."/>
            <person name="Nelson D."/>
            <person name="Pils B."/>
            <person name="Prigge M."/>
            <person name="Reiss B."/>
            <person name="Renner T."/>
            <person name="Rombauts S."/>
            <person name="Rushton P."/>
            <person name="Sanderfoot A."/>
            <person name="Schween G."/>
            <person name="Shiu S.-H."/>
            <person name="Stueber K."/>
            <person name="Theodoulou F.L."/>
            <person name="Tu H."/>
            <person name="Van de Peer Y."/>
            <person name="Verrier P.J."/>
            <person name="Waters E."/>
            <person name="Wood A."/>
            <person name="Yang L."/>
            <person name="Cove D."/>
            <person name="Cuming A."/>
            <person name="Hasebe M."/>
            <person name="Lucas S."/>
            <person name="Mishler D.B."/>
            <person name="Reski R."/>
            <person name="Grigoriev I."/>
            <person name="Quatrano R.S."/>
            <person name="Boore J.L."/>
        </authorList>
    </citation>
    <scope>NUCLEOTIDE SEQUENCE [LARGE SCALE GENOMIC DNA]</scope>
    <source>
        <strain evidence="5 6">cv. Gransden 2004</strain>
    </source>
</reference>
<dbReference type="Proteomes" id="UP000006727">
    <property type="component" value="Chromosome 12"/>
</dbReference>
<feature type="chain" id="PRO_5014297864" description="Transmembrane protein" evidence="3">
    <location>
        <begin position="24"/>
        <end position="180"/>
    </location>
</feature>
<evidence type="ECO:0000256" key="2">
    <source>
        <dbReference type="SAM" id="Phobius"/>
    </source>
</evidence>
<proteinExistence type="predicted"/>
<feature type="signal peptide" evidence="3">
    <location>
        <begin position="1"/>
        <end position="23"/>
    </location>
</feature>
<feature type="transmembrane region" description="Helical" evidence="2">
    <location>
        <begin position="94"/>
        <end position="119"/>
    </location>
</feature>
<keyword evidence="2" id="KW-1133">Transmembrane helix</keyword>
<evidence type="ECO:0000256" key="1">
    <source>
        <dbReference type="SAM" id="MobiDB-lite"/>
    </source>
</evidence>
<dbReference type="PaxDb" id="3218-PP1S70_136V6.1"/>
<dbReference type="AlphaFoldDB" id="A9SEE2"/>
<dbReference type="InParanoid" id="A9SEE2"/>
<reference evidence="4 6" key="2">
    <citation type="journal article" date="2018" name="Plant J.">
        <title>The Physcomitrella patens chromosome-scale assembly reveals moss genome structure and evolution.</title>
        <authorList>
            <person name="Lang D."/>
            <person name="Ullrich K.K."/>
            <person name="Murat F."/>
            <person name="Fuchs J."/>
            <person name="Jenkins J."/>
            <person name="Haas F.B."/>
            <person name="Piednoel M."/>
            <person name="Gundlach H."/>
            <person name="Van Bel M."/>
            <person name="Meyberg R."/>
            <person name="Vives C."/>
            <person name="Morata J."/>
            <person name="Symeonidi A."/>
            <person name="Hiss M."/>
            <person name="Muchero W."/>
            <person name="Kamisugi Y."/>
            <person name="Saleh O."/>
            <person name="Blanc G."/>
            <person name="Decker E.L."/>
            <person name="van Gessel N."/>
            <person name="Grimwood J."/>
            <person name="Hayes R.D."/>
            <person name="Graham S.W."/>
            <person name="Gunter L.E."/>
            <person name="McDaniel S.F."/>
            <person name="Hoernstein S.N.W."/>
            <person name="Larsson A."/>
            <person name="Li F.W."/>
            <person name="Perroud P.F."/>
            <person name="Phillips J."/>
            <person name="Ranjan P."/>
            <person name="Rokshar D.S."/>
            <person name="Rothfels C.J."/>
            <person name="Schneider L."/>
            <person name="Shu S."/>
            <person name="Stevenson D.W."/>
            <person name="Thummler F."/>
            <person name="Tillich M."/>
            <person name="Villarreal Aguilar J.C."/>
            <person name="Widiez T."/>
            <person name="Wong G.K."/>
            <person name="Wymore A."/>
            <person name="Zhang Y."/>
            <person name="Zimmer A.D."/>
            <person name="Quatrano R.S."/>
            <person name="Mayer K.F.X."/>
            <person name="Goodstein D."/>
            <person name="Casacuberta J.M."/>
            <person name="Vandepoele K."/>
            <person name="Reski R."/>
            <person name="Cuming A.C."/>
            <person name="Tuskan G.A."/>
            <person name="Maumus F."/>
            <person name="Salse J."/>
            <person name="Schmutz J."/>
            <person name="Rensing S.A."/>
        </authorList>
    </citation>
    <scope>NUCLEOTIDE SEQUENCE [LARGE SCALE GENOMIC DNA]</scope>
    <source>
        <strain evidence="5 6">cv. Gransden 2004</strain>
    </source>
</reference>
<keyword evidence="3" id="KW-0732">Signal</keyword>
<dbReference type="EMBL" id="ABEU02000012">
    <property type="protein sequence ID" value="PNR43923.1"/>
    <property type="molecule type" value="Genomic_DNA"/>
</dbReference>
<evidence type="ECO:0000313" key="4">
    <source>
        <dbReference type="EMBL" id="PNR43923.1"/>
    </source>
</evidence>
<dbReference type="EnsemblPlants" id="Pp3c12_14890V3.1">
    <property type="protein sequence ID" value="PAC:32972515.CDS.1"/>
    <property type="gene ID" value="Pp3c12_14890"/>
</dbReference>
<feature type="region of interest" description="Disordered" evidence="1">
    <location>
        <begin position="61"/>
        <end position="83"/>
    </location>
</feature>
<dbReference type="Gramene" id="Pp3c12_14890V3.1">
    <property type="protein sequence ID" value="PAC:32972515.CDS.1"/>
    <property type="gene ID" value="Pp3c12_14890"/>
</dbReference>
<sequence length="180" mass="19692">MRISTKVPTIALFCLALALSASARPQSRSSAVSNRLEDAEQVITTIVGTPAQGSQHVEHRFLKSGSSGGKESKSSKSSKRLKRKSTSIHSWSKATLVGVFIGVGVALGTVFVCFVFILVTEKKNTDPRWHIRYLLCGRKLKKRYSKAFSKKKCSSDEETADAKEREVEVSDAKVEVASSK</sequence>
<dbReference type="HOGENOM" id="CLU_1498733_0_0_1"/>
<organism evidence="4">
    <name type="scientific">Physcomitrium patens</name>
    <name type="common">Spreading-leaved earth moss</name>
    <name type="synonym">Physcomitrella patens</name>
    <dbReference type="NCBI Taxonomy" id="3218"/>
    <lineage>
        <taxon>Eukaryota</taxon>
        <taxon>Viridiplantae</taxon>
        <taxon>Streptophyta</taxon>
        <taxon>Embryophyta</taxon>
        <taxon>Bryophyta</taxon>
        <taxon>Bryophytina</taxon>
        <taxon>Bryopsida</taxon>
        <taxon>Funariidae</taxon>
        <taxon>Funariales</taxon>
        <taxon>Funariaceae</taxon>
        <taxon>Physcomitrium</taxon>
    </lineage>
</organism>
<protein>
    <recommendedName>
        <fullName evidence="7">Transmembrane protein</fullName>
    </recommendedName>
</protein>
<name>A9SEE2_PHYPA</name>
<dbReference type="Gramene" id="Pp3c12_14890V3.2">
    <property type="protein sequence ID" value="PAC:32972516.CDS.1"/>
    <property type="gene ID" value="Pp3c12_14890"/>
</dbReference>